<comment type="subcellular location">
    <subcellularLocation>
        <location evidence="1">Nucleus</location>
    </subcellularLocation>
</comment>
<sequence length="233" mass="26435">IELQKKWKSLKDCFNRERLKEKNCPSGSGAKPRKQYVYYKLLSFLQPLTEIRPPSRPTVTEENDSEGCLESFVIPKSKKLKTSDGVDDAQNKLYEILTEKLNKATPAIQHPDQHFLLSLFPHFNSIKEEYKLDAKAEMINLLRKYNNMAQTSAYTSHYGYQSGYQSYDTTPARTSNESSVSQLINSYHSAPTPAGANVNTAGSSLQHNDNDNEYNYSNDDSTQDSIITNLYSP</sequence>
<dbReference type="GO" id="GO:0005667">
    <property type="term" value="C:transcription regulator complex"/>
    <property type="evidence" value="ECO:0007669"/>
    <property type="project" value="TreeGrafter"/>
</dbReference>
<dbReference type="InterPro" id="IPR006578">
    <property type="entry name" value="MADF-dom"/>
</dbReference>
<organism evidence="4 5">
    <name type="scientific">Pararge aegeria aegeria</name>
    <dbReference type="NCBI Taxonomy" id="348720"/>
    <lineage>
        <taxon>Eukaryota</taxon>
        <taxon>Metazoa</taxon>
        <taxon>Ecdysozoa</taxon>
        <taxon>Arthropoda</taxon>
        <taxon>Hexapoda</taxon>
        <taxon>Insecta</taxon>
        <taxon>Pterygota</taxon>
        <taxon>Neoptera</taxon>
        <taxon>Endopterygota</taxon>
        <taxon>Lepidoptera</taxon>
        <taxon>Glossata</taxon>
        <taxon>Ditrysia</taxon>
        <taxon>Papilionoidea</taxon>
        <taxon>Nymphalidae</taxon>
        <taxon>Satyrinae</taxon>
        <taxon>Satyrini</taxon>
        <taxon>Parargina</taxon>
        <taxon>Pararge</taxon>
    </lineage>
</organism>
<protein>
    <submittedName>
        <fullName evidence="4">Jg4534 protein</fullName>
    </submittedName>
</protein>
<gene>
    <name evidence="4" type="primary">jg4534</name>
    <name evidence="4" type="ORF">PAEG_LOCUS4392</name>
</gene>
<dbReference type="Pfam" id="PF10545">
    <property type="entry name" value="MADF_DNA_bdg"/>
    <property type="match status" value="1"/>
</dbReference>
<dbReference type="PANTHER" id="PTHR12243">
    <property type="entry name" value="MADF DOMAIN TRANSCRIPTION FACTOR"/>
    <property type="match status" value="1"/>
</dbReference>
<keyword evidence="5" id="KW-1185">Reference proteome</keyword>
<keyword evidence="1" id="KW-0539">Nucleus</keyword>
<evidence type="ECO:0000256" key="2">
    <source>
        <dbReference type="SAM" id="MobiDB-lite"/>
    </source>
</evidence>
<evidence type="ECO:0000256" key="1">
    <source>
        <dbReference type="PROSITE-ProRule" id="PRU00371"/>
    </source>
</evidence>
<evidence type="ECO:0000313" key="5">
    <source>
        <dbReference type="Proteomes" id="UP000838756"/>
    </source>
</evidence>
<comment type="caution">
    <text evidence="4">The sequence shown here is derived from an EMBL/GenBank/DDBJ whole genome shotgun (WGS) entry which is preliminary data.</text>
</comment>
<dbReference type="GO" id="GO:0006357">
    <property type="term" value="P:regulation of transcription by RNA polymerase II"/>
    <property type="evidence" value="ECO:0007669"/>
    <property type="project" value="TreeGrafter"/>
</dbReference>
<dbReference type="InterPro" id="IPR004210">
    <property type="entry name" value="BESS_motif"/>
</dbReference>
<dbReference type="PANTHER" id="PTHR12243:SF69">
    <property type="entry name" value="SI:CH73-59F11.3"/>
    <property type="match status" value="1"/>
</dbReference>
<feature type="non-terminal residue" evidence="4">
    <location>
        <position position="1"/>
    </location>
</feature>
<evidence type="ECO:0000259" key="3">
    <source>
        <dbReference type="PROSITE" id="PS51031"/>
    </source>
</evidence>
<dbReference type="InterPro" id="IPR039353">
    <property type="entry name" value="TF_Adf1"/>
</dbReference>
<dbReference type="OrthoDB" id="6616165at2759"/>
<dbReference type="PROSITE" id="PS51031">
    <property type="entry name" value="BESS"/>
    <property type="match status" value="1"/>
</dbReference>
<feature type="domain" description="BESS" evidence="3">
    <location>
        <begin position="109"/>
        <end position="148"/>
    </location>
</feature>
<dbReference type="GO" id="GO:0005634">
    <property type="term" value="C:nucleus"/>
    <property type="evidence" value="ECO:0007669"/>
    <property type="project" value="UniProtKB-SubCell"/>
</dbReference>
<feature type="compositionally biased region" description="Polar residues" evidence="2">
    <location>
        <begin position="223"/>
        <end position="233"/>
    </location>
</feature>
<dbReference type="EMBL" id="CAKXAJ010015088">
    <property type="protein sequence ID" value="CAH2216342.1"/>
    <property type="molecule type" value="Genomic_DNA"/>
</dbReference>
<proteinExistence type="predicted"/>
<feature type="region of interest" description="Disordered" evidence="2">
    <location>
        <begin position="187"/>
        <end position="233"/>
    </location>
</feature>
<feature type="compositionally biased region" description="Polar residues" evidence="2">
    <location>
        <begin position="197"/>
        <end position="207"/>
    </location>
</feature>
<name>A0A8S4QTF7_9NEOP</name>
<dbReference type="AlphaFoldDB" id="A0A8S4QTF7"/>
<dbReference type="Proteomes" id="UP000838756">
    <property type="component" value="Unassembled WGS sequence"/>
</dbReference>
<dbReference type="GO" id="GO:0003677">
    <property type="term" value="F:DNA binding"/>
    <property type="evidence" value="ECO:0007669"/>
    <property type="project" value="InterPro"/>
</dbReference>
<accession>A0A8S4QTF7</accession>
<evidence type="ECO:0000313" key="4">
    <source>
        <dbReference type="EMBL" id="CAH2216342.1"/>
    </source>
</evidence>
<reference evidence="4" key="1">
    <citation type="submission" date="2022-03" db="EMBL/GenBank/DDBJ databases">
        <authorList>
            <person name="Lindestad O."/>
        </authorList>
    </citation>
    <scope>NUCLEOTIDE SEQUENCE</scope>
</reference>